<dbReference type="RefSeq" id="WP_086719287.1">
    <property type="nucleotide sequence ID" value="NZ_BLAG01000004.1"/>
</dbReference>
<name>A0A5J4L8Q2_9ACTN</name>
<protein>
    <submittedName>
        <fullName evidence="1">Uncharacterized protein</fullName>
    </submittedName>
</protein>
<keyword evidence="2" id="KW-1185">Reference proteome</keyword>
<dbReference type="EMBL" id="BLAG01000004">
    <property type="protein sequence ID" value="GES27869.1"/>
    <property type="molecule type" value="Genomic_DNA"/>
</dbReference>
<gene>
    <name evidence="1" type="ORF">San01_03560</name>
</gene>
<dbReference type="AlphaFoldDB" id="A0A5J4L8Q2"/>
<comment type="caution">
    <text evidence="1">The sequence shown here is derived from an EMBL/GenBank/DDBJ whole genome shotgun (WGS) entry which is preliminary data.</text>
</comment>
<sequence>MSTRPRHPWRVVLEAPTGPSPEAEFTSEAKTYAYVREELRKAEAGETETTAIRINQWESGRWWHFETVKPVEQW</sequence>
<reference evidence="1 2" key="1">
    <citation type="submission" date="2019-10" db="EMBL/GenBank/DDBJ databases">
        <title>Whole genome shotgun sequence of Streptomyces angustmyceticus NBRC 3934.</title>
        <authorList>
            <person name="Hosoyama A."/>
            <person name="Ichikawa N."/>
            <person name="Kimura A."/>
            <person name="Kitahashi Y."/>
            <person name="Komaki H."/>
            <person name="Uohara A."/>
        </authorList>
    </citation>
    <scope>NUCLEOTIDE SEQUENCE [LARGE SCALE GENOMIC DNA]</scope>
    <source>
        <strain evidence="1 2">NBRC 3934</strain>
    </source>
</reference>
<evidence type="ECO:0000313" key="1">
    <source>
        <dbReference type="EMBL" id="GES27869.1"/>
    </source>
</evidence>
<evidence type="ECO:0000313" key="2">
    <source>
        <dbReference type="Proteomes" id="UP000325598"/>
    </source>
</evidence>
<organism evidence="1 2">
    <name type="scientific">Streptomyces angustmyceticus</name>
    <dbReference type="NCBI Taxonomy" id="285578"/>
    <lineage>
        <taxon>Bacteria</taxon>
        <taxon>Bacillati</taxon>
        <taxon>Actinomycetota</taxon>
        <taxon>Actinomycetes</taxon>
        <taxon>Kitasatosporales</taxon>
        <taxon>Streptomycetaceae</taxon>
        <taxon>Streptomyces</taxon>
    </lineage>
</organism>
<accession>A0A5J4L8Q2</accession>
<dbReference type="Proteomes" id="UP000325598">
    <property type="component" value="Unassembled WGS sequence"/>
</dbReference>
<proteinExistence type="predicted"/>
<dbReference type="OrthoDB" id="4249694at2"/>
<dbReference type="GeneID" id="96749734"/>